<accession>E4Y7K4</accession>
<dbReference type="EMBL" id="FN654309">
    <property type="protein sequence ID" value="CBY31604.1"/>
    <property type="molecule type" value="Genomic_DNA"/>
</dbReference>
<feature type="region of interest" description="Disordered" evidence="1">
    <location>
        <begin position="1"/>
        <end position="69"/>
    </location>
</feature>
<evidence type="ECO:0000256" key="1">
    <source>
        <dbReference type="SAM" id="MobiDB-lite"/>
    </source>
</evidence>
<proteinExistence type="predicted"/>
<gene>
    <name evidence="2" type="ORF">GSOID_T00025517001</name>
</gene>
<evidence type="ECO:0000313" key="2">
    <source>
        <dbReference type="EMBL" id="CBY31604.1"/>
    </source>
</evidence>
<name>E4Y7K4_OIKDI</name>
<reference evidence="2" key="1">
    <citation type="journal article" date="2010" name="Science">
        <title>Plasticity of animal genome architecture unmasked by rapid evolution of a pelagic tunicate.</title>
        <authorList>
            <person name="Denoeud F."/>
            <person name="Henriet S."/>
            <person name="Mungpakdee S."/>
            <person name="Aury J.M."/>
            <person name="Da Silva C."/>
            <person name="Brinkmann H."/>
            <person name="Mikhaleva J."/>
            <person name="Olsen L.C."/>
            <person name="Jubin C."/>
            <person name="Canestro C."/>
            <person name="Bouquet J.M."/>
            <person name="Danks G."/>
            <person name="Poulain J."/>
            <person name="Campsteijn C."/>
            <person name="Adamski M."/>
            <person name="Cross I."/>
            <person name="Yadetie F."/>
            <person name="Muffato M."/>
            <person name="Louis A."/>
            <person name="Butcher S."/>
            <person name="Tsagkogeorga G."/>
            <person name="Konrad A."/>
            <person name="Singh S."/>
            <person name="Jensen M.F."/>
            <person name="Cong E.H."/>
            <person name="Eikeseth-Otteraa H."/>
            <person name="Noel B."/>
            <person name="Anthouard V."/>
            <person name="Porcel B.M."/>
            <person name="Kachouri-Lafond R."/>
            <person name="Nishino A."/>
            <person name="Ugolini M."/>
            <person name="Chourrout P."/>
            <person name="Nishida H."/>
            <person name="Aasland R."/>
            <person name="Huzurbazar S."/>
            <person name="Westhof E."/>
            <person name="Delsuc F."/>
            <person name="Lehrach H."/>
            <person name="Reinhardt R."/>
            <person name="Weissenbach J."/>
            <person name="Roy S.W."/>
            <person name="Artiguenave F."/>
            <person name="Postlethwait J.H."/>
            <person name="Manak J.R."/>
            <person name="Thompson E.M."/>
            <person name="Jaillon O."/>
            <person name="Du Pasquier L."/>
            <person name="Boudinot P."/>
            <person name="Liberles D.A."/>
            <person name="Volff J.N."/>
            <person name="Philippe H."/>
            <person name="Lenhard B."/>
            <person name="Roest Crollius H."/>
            <person name="Wincker P."/>
            <person name="Chourrout D."/>
        </authorList>
    </citation>
    <scope>NUCLEOTIDE SEQUENCE [LARGE SCALE GENOMIC DNA]</scope>
</reference>
<feature type="non-terminal residue" evidence="2">
    <location>
        <position position="69"/>
    </location>
</feature>
<dbReference type="AlphaFoldDB" id="E4Y7K4"/>
<feature type="compositionally biased region" description="Polar residues" evidence="1">
    <location>
        <begin position="1"/>
        <end position="17"/>
    </location>
</feature>
<feature type="compositionally biased region" description="Polar residues" evidence="1">
    <location>
        <begin position="26"/>
        <end position="42"/>
    </location>
</feature>
<dbReference type="Proteomes" id="UP000011014">
    <property type="component" value="Unassembled WGS sequence"/>
</dbReference>
<organism evidence="2">
    <name type="scientific">Oikopleura dioica</name>
    <name type="common">Tunicate</name>
    <dbReference type="NCBI Taxonomy" id="34765"/>
    <lineage>
        <taxon>Eukaryota</taxon>
        <taxon>Metazoa</taxon>
        <taxon>Chordata</taxon>
        <taxon>Tunicata</taxon>
        <taxon>Appendicularia</taxon>
        <taxon>Copelata</taxon>
        <taxon>Oikopleuridae</taxon>
        <taxon>Oikopleura</taxon>
    </lineage>
</organism>
<sequence length="69" mass="7687">MDSRTSRLNPLGTSFTETHWELSDPGSDTSELFQARQRTPVRSTPEIRKTNNFAGRKTKNAPPITGLSP</sequence>
<protein>
    <submittedName>
        <fullName evidence="2">Uncharacterized protein</fullName>
    </submittedName>
</protein>